<evidence type="ECO:0000313" key="2">
    <source>
        <dbReference type="Proteomes" id="UP000004750"/>
    </source>
</evidence>
<proteinExistence type="predicted"/>
<accession>G9ZIE5</accession>
<dbReference type="AlphaFoldDB" id="G9ZIE5"/>
<sequence length="90" mass="10103">MGEVVGDLPLAHVFQVKLQAAREDGCGQFLRVGGSKDEFDVFRRLFECLQQGIEAAGRKHVYFVNEIDFVVTFDRGIGDVVQELAGFFYT</sequence>
<organism evidence="1 2">
    <name type="scientific">Cardiobacterium valvarum F0432</name>
    <dbReference type="NCBI Taxonomy" id="797473"/>
    <lineage>
        <taxon>Bacteria</taxon>
        <taxon>Pseudomonadati</taxon>
        <taxon>Pseudomonadota</taxon>
        <taxon>Gammaproteobacteria</taxon>
        <taxon>Cardiobacteriales</taxon>
        <taxon>Cardiobacteriaceae</taxon>
        <taxon>Cardiobacterium</taxon>
    </lineage>
</organism>
<evidence type="ECO:0000313" key="1">
    <source>
        <dbReference type="EMBL" id="EHM52062.1"/>
    </source>
</evidence>
<reference evidence="1 2" key="1">
    <citation type="submission" date="2011-08" db="EMBL/GenBank/DDBJ databases">
        <authorList>
            <person name="Weinstock G."/>
            <person name="Sodergren E."/>
            <person name="Clifton S."/>
            <person name="Fulton L."/>
            <person name="Fulton B."/>
            <person name="Courtney L."/>
            <person name="Fronick C."/>
            <person name="Harrison M."/>
            <person name="Strong C."/>
            <person name="Farmer C."/>
            <person name="Delahaunty K."/>
            <person name="Markovic C."/>
            <person name="Hall O."/>
            <person name="Minx P."/>
            <person name="Tomlinson C."/>
            <person name="Mitreva M."/>
            <person name="Hou S."/>
            <person name="Chen J."/>
            <person name="Wollam A."/>
            <person name="Pepin K.H."/>
            <person name="Johnson M."/>
            <person name="Bhonagiri V."/>
            <person name="Zhang X."/>
            <person name="Suruliraj S."/>
            <person name="Warren W."/>
            <person name="Chinwalla A."/>
            <person name="Mardis E.R."/>
            <person name="Wilson R.K."/>
        </authorList>
    </citation>
    <scope>NUCLEOTIDE SEQUENCE [LARGE SCALE GENOMIC DNA]</scope>
    <source>
        <strain evidence="1 2">F0432</strain>
    </source>
</reference>
<dbReference type="Proteomes" id="UP000004750">
    <property type="component" value="Unassembled WGS sequence"/>
</dbReference>
<dbReference type="EMBL" id="AGCM01000147">
    <property type="protein sequence ID" value="EHM52062.1"/>
    <property type="molecule type" value="Genomic_DNA"/>
</dbReference>
<name>G9ZIE5_9GAMM</name>
<gene>
    <name evidence="1" type="ORF">HMPREF9080_02554</name>
</gene>
<comment type="caution">
    <text evidence="1">The sequence shown here is derived from an EMBL/GenBank/DDBJ whole genome shotgun (WGS) entry which is preliminary data.</text>
</comment>
<dbReference type="HOGENOM" id="CLU_2435449_0_0_6"/>
<protein>
    <submittedName>
        <fullName evidence="1">Uncharacterized protein</fullName>
    </submittedName>
</protein>
<dbReference type="STRING" id="797473.HMPREF9080_02554"/>